<comment type="cofactor">
    <cofactor evidence="1 6">
        <name>FAD</name>
        <dbReference type="ChEBI" id="CHEBI:57692"/>
    </cofactor>
</comment>
<dbReference type="Pfam" id="PF00441">
    <property type="entry name" value="Acyl-CoA_dh_1"/>
    <property type="match status" value="1"/>
</dbReference>
<dbReference type="Pfam" id="PF02771">
    <property type="entry name" value="Acyl-CoA_dh_N"/>
    <property type="match status" value="1"/>
</dbReference>
<dbReference type="EC" id="1.3.8.-" evidence="10"/>
<evidence type="ECO:0000256" key="6">
    <source>
        <dbReference type="RuleBase" id="RU362125"/>
    </source>
</evidence>
<dbReference type="EMBL" id="CABVII010000018">
    <property type="protein sequence ID" value="VVP21959.1"/>
    <property type="molecule type" value="Genomic_DNA"/>
</dbReference>
<gene>
    <name evidence="10" type="primary">pigA_1</name>
    <name evidence="10" type="ORF">PS862_03903</name>
</gene>
<dbReference type="Gene3D" id="1.10.540.10">
    <property type="entry name" value="Acyl-CoA dehydrogenase/oxidase, N-terminal domain"/>
    <property type="match status" value="1"/>
</dbReference>
<dbReference type="InterPro" id="IPR036250">
    <property type="entry name" value="AcylCo_DH-like_C"/>
</dbReference>
<dbReference type="Gene3D" id="2.40.110.10">
    <property type="entry name" value="Butyryl-CoA Dehydrogenase, subunit A, domain 2"/>
    <property type="match status" value="1"/>
</dbReference>
<reference evidence="10 11" key="1">
    <citation type="submission" date="2019-09" db="EMBL/GenBank/DDBJ databases">
        <authorList>
            <person name="Chandra G."/>
            <person name="Truman W A."/>
        </authorList>
    </citation>
    <scope>NUCLEOTIDE SEQUENCE [LARGE SCALE GENOMIC DNA]</scope>
    <source>
        <strain evidence="10">PS862</strain>
    </source>
</reference>
<dbReference type="AlphaFoldDB" id="A0A5E7MBC1"/>
<evidence type="ECO:0000313" key="10">
    <source>
        <dbReference type="EMBL" id="VVP21959.1"/>
    </source>
</evidence>
<feature type="domain" description="Acyl-CoA oxidase/dehydrogenase middle" evidence="8">
    <location>
        <begin position="123"/>
        <end position="215"/>
    </location>
</feature>
<dbReference type="SUPFAM" id="SSF47203">
    <property type="entry name" value="Acyl-CoA dehydrogenase C-terminal domain-like"/>
    <property type="match status" value="1"/>
</dbReference>
<dbReference type="InterPro" id="IPR009075">
    <property type="entry name" value="AcylCo_DH/oxidase_C"/>
</dbReference>
<dbReference type="GO" id="GO:0003995">
    <property type="term" value="F:acyl-CoA dehydrogenase activity"/>
    <property type="evidence" value="ECO:0007669"/>
    <property type="project" value="TreeGrafter"/>
</dbReference>
<feature type="domain" description="Acyl-CoA dehydrogenase/oxidase C-terminal" evidence="7">
    <location>
        <begin position="243"/>
        <end position="372"/>
    </location>
</feature>
<proteinExistence type="inferred from homology"/>
<dbReference type="Proteomes" id="UP000385207">
    <property type="component" value="Unassembled WGS sequence"/>
</dbReference>
<evidence type="ECO:0000256" key="5">
    <source>
        <dbReference type="ARBA" id="ARBA00023002"/>
    </source>
</evidence>
<evidence type="ECO:0000313" key="11">
    <source>
        <dbReference type="Proteomes" id="UP000385207"/>
    </source>
</evidence>
<dbReference type="CDD" id="cd00567">
    <property type="entry name" value="ACAD"/>
    <property type="match status" value="1"/>
</dbReference>
<keyword evidence="4 6" id="KW-0274">FAD</keyword>
<sequence length="382" mass="41442">MDFKLSEEQQMLQDTAVRLVRDNYAFEAREQFAKSELGYSLAFWRQLGELGLTAVPFAEELGGFGGSGVETLLIMTELGRGLCLEPYLHSVIFAGGLLTQSGSDEQRSELLPAVASGQLQLAVAVDEPTSHYQLHDVRTRAEAVDGGWRLNGRKSVVVAGHSAGLIVVSARTAGGDRDETGISLFLLDSRAPGVKRRAYPTMDGRNACELYLDDVFVSAASVLGEPGQALAALRYQQGRALAAQCAEAVGSMEAVCDLTLDYLKTRQQFGQAIGKFQALQHRMVDMRIELDQATSMAILAACAADAPDSDERSRTLAAAKVLIVRAARFIAEQGIQLHGGIGLTWEYVLSHHAKHLLMLSHQFGNDDHHLKTYSRLLQGGGR</sequence>
<dbReference type="Pfam" id="PF02770">
    <property type="entry name" value="Acyl-CoA_dh_M"/>
    <property type="match status" value="1"/>
</dbReference>
<dbReference type="InterPro" id="IPR046373">
    <property type="entry name" value="Acyl-CoA_Oxase/DH_mid-dom_sf"/>
</dbReference>
<dbReference type="GO" id="GO:0050660">
    <property type="term" value="F:flavin adenine dinucleotide binding"/>
    <property type="evidence" value="ECO:0007669"/>
    <property type="project" value="InterPro"/>
</dbReference>
<dbReference type="InterPro" id="IPR009100">
    <property type="entry name" value="AcylCoA_DH/oxidase_NM_dom_sf"/>
</dbReference>
<dbReference type="OrthoDB" id="9769473at2"/>
<name>A0A5E7MBC1_PSEFL</name>
<evidence type="ECO:0000256" key="3">
    <source>
        <dbReference type="ARBA" id="ARBA00022630"/>
    </source>
</evidence>
<evidence type="ECO:0000259" key="9">
    <source>
        <dbReference type="Pfam" id="PF02771"/>
    </source>
</evidence>
<dbReference type="RefSeq" id="WP_150744726.1">
    <property type="nucleotide sequence ID" value="NZ_CABVHE010000007.1"/>
</dbReference>
<dbReference type="InterPro" id="IPR037069">
    <property type="entry name" value="AcylCoA_DH/ox_N_sf"/>
</dbReference>
<protein>
    <submittedName>
        <fullName evidence="10">Flavoprotein desaturase PigA</fullName>
        <ecNumber evidence="10">1.3.8.-</ecNumber>
    </submittedName>
</protein>
<organism evidence="10 11">
    <name type="scientific">Pseudomonas fluorescens</name>
    <dbReference type="NCBI Taxonomy" id="294"/>
    <lineage>
        <taxon>Bacteria</taxon>
        <taxon>Pseudomonadati</taxon>
        <taxon>Pseudomonadota</taxon>
        <taxon>Gammaproteobacteria</taxon>
        <taxon>Pseudomonadales</taxon>
        <taxon>Pseudomonadaceae</taxon>
        <taxon>Pseudomonas</taxon>
    </lineage>
</organism>
<comment type="similarity">
    <text evidence="2 6">Belongs to the acyl-CoA dehydrogenase family.</text>
</comment>
<evidence type="ECO:0000259" key="8">
    <source>
        <dbReference type="Pfam" id="PF02770"/>
    </source>
</evidence>
<dbReference type="InterPro" id="IPR006091">
    <property type="entry name" value="Acyl-CoA_Oxase/DH_mid-dom"/>
</dbReference>
<keyword evidence="3 6" id="KW-0285">Flavoprotein</keyword>
<dbReference type="SUPFAM" id="SSF56645">
    <property type="entry name" value="Acyl-CoA dehydrogenase NM domain-like"/>
    <property type="match status" value="1"/>
</dbReference>
<accession>A0A5E7MBC1</accession>
<dbReference type="PANTHER" id="PTHR43884:SF20">
    <property type="entry name" value="ACYL-COA DEHYDROGENASE FADE28"/>
    <property type="match status" value="1"/>
</dbReference>
<evidence type="ECO:0000259" key="7">
    <source>
        <dbReference type="Pfam" id="PF00441"/>
    </source>
</evidence>
<evidence type="ECO:0000256" key="4">
    <source>
        <dbReference type="ARBA" id="ARBA00022827"/>
    </source>
</evidence>
<dbReference type="Gene3D" id="1.20.140.10">
    <property type="entry name" value="Butyryl-CoA Dehydrogenase, subunit A, domain 3"/>
    <property type="match status" value="1"/>
</dbReference>
<evidence type="ECO:0000256" key="2">
    <source>
        <dbReference type="ARBA" id="ARBA00009347"/>
    </source>
</evidence>
<keyword evidence="5 6" id="KW-0560">Oxidoreductase</keyword>
<evidence type="ECO:0000256" key="1">
    <source>
        <dbReference type="ARBA" id="ARBA00001974"/>
    </source>
</evidence>
<feature type="domain" description="Acyl-CoA dehydrogenase/oxidase N-terminal" evidence="9">
    <location>
        <begin position="6"/>
        <end position="118"/>
    </location>
</feature>
<dbReference type="InterPro" id="IPR013786">
    <property type="entry name" value="AcylCoA_DH/ox_N"/>
</dbReference>
<dbReference type="PANTHER" id="PTHR43884">
    <property type="entry name" value="ACYL-COA DEHYDROGENASE"/>
    <property type="match status" value="1"/>
</dbReference>